<gene>
    <name evidence="7" type="ORF">RI129_001022</name>
</gene>
<organism evidence="7 8">
    <name type="scientific">Pyrocoelia pectoralis</name>
    <dbReference type="NCBI Taxonomy" id="417401"/>
    <lineage>
        <taxon>Eukaryota</taxon>
        <taxon>Metazoa</taxon>
        <taxon>Ecdysozoa</taxon>
        <taxon>Arthropoda</taxon>
        <taxon>Hexapoda</taxon>
        <taxon>Insecta</taxon>
        <taxon>Pterygota</taxon>
        <taxon>Neoptera</taxon>
        <taxon>Endopterygota</taxon>
        <taxon>Coleoptera</taxon>
        <taxon>Polyphaga</taxon>
        <taxon>Elateriformia</taxon>
        <taxon>Elateroidea</taxon>
        <taxon>Lampyridae</taxon>
        <taxon>Lampyrinae</taxon>
        <taxon>Pyrocoelia</taxon>
    </lineage>
</organism>
<dbReference type="Gene3D" id="1.10.600.10">
    <property type="entry name" value="Farnesyl Diphosphate Synthase"/>
    <property type="match status" value="1"/>
</dbReference>
<keyword evidence="2 6" id="KW-0808">Transferase</keyword>
<evidence type="ECO:0000256" key="4">
    <source>
        <dbReference type="ARBA" id="ARBA00022842"/>
    </source>
</evidence>
<dbReference type="GO" id="GO:0004337">
    <property type="term" value="F:(2E,6E)-farnesyl diphosphate synthase activity"/>
    <property type="evidence" value="ECO:0007669"/>
    <property type="project" value="TreeGrafter"/>
</dbReference>
<dbReference type="AlphaFoldDB" id="A0AAN7VVM2"/>
<dbReference type="GO" id="GO:0004161">
    <property type="term" value="F:dimethylallyltranstransferase activity"/>
    <property type="evidence" value="ECO:0007669"/>
    <property type="project" value="TreeGrafter"/>
</dbReference>
<reference evidence="7 8" key="1">
    <citation type="journal article" date="2024" name="Insects">
        <title>An Improved Chromosome-Level Genome Assembly of the Firefly Pyrocoelia pectoralis.</title>
        <authorList>
            <person name="Fu X."/>
            <person name="Meyer-Rochow V.B."/>
            <person name="Ballantyne L."/>
            <person name="Zhu X."/>
        </authorList>
    </citation>
    <scope>NUCLEOTIDE SEQUENCE [LARGE SCALE GENOMIC DNA]</scope>
    <source>
        <strain evidence="7">XCY_ONT2</strain>
    </source>
</reference>
<dbReference type="GO" id="GO:0042811">
    <property type="term" value="P:pheromone biosynthetic process"/>
    <property type="evidence" value="ECO:0007669"/>
    <property type="project" value="UniProtKB-ARBA"/>
</dbReference>
<dbReference type="GO" id="GO:0045337">
    <property type="term" value="P:farnesyl diphosphate biosynthetic process"/>
    <property type="evidence" value="ECO:0007669"/>
    <property type="project" value="TreeGrafter"/>
</dbReference>
<keyword evidence="3" id="KW-0479">Metal-binding</keyword>
<comment type="similarity">
    <text evidence="6">Belongs to the FPP/GGPP synthase family.</text>
</comment>
<evidence type="ECO:0000313" key="7">
    <source>
        <dbReference type="EMBL" id="KAK5649993.1"/>
    </source>
</evidence>
<dbReference type="SUPFAM" id="SSF48576">
    <property type="entry name" value="Terpenoid synthases"/>
    <property type="match status" value="1"/>
</dbReference>
<evidence type="ECO:0000256" key="3">
    <source>
        <dbReference type="ARBA" id="ARBA00022723"/>
    </source>
</evidence>
<dbReference type="EMBL" id="JAVRBK010000001">
    <property type="protein sequence ID" value="KAK5649993.1"/>
    <property type="molecule type" value="Genomic_DNA"/>
</dbReference>
<protein>
    <recommendedName>
        <fullName evidence="9">Terpene synthase</fullName>
    </recommendedName>
</protein>
<comment type="caution">
    <text evidence="7">The sequence shown here is derived from an EMBL/GenBank/DDBJ whole genome shotgun (WGS) entry which is preliminary data.</text>
</comment>
<accession>A0AAN7VVM2</accession>
<dbReference type="InterPro" id="IPR008949">
    <property type="entry name" value="Isoprenoid_synthase_dom_sf"/>
</dbReference>
<keyword evidence="8" id="KW-1185">Reference proteome</keyword>
<evidence type="ECO:0000256" key="6">
    <source>
        <dbReference type="RuleBase" id="RU004466"/>
    </source>
</evidence>
<comment type="pathway">
    <text evidence="5">Pheromone biosynthesis.</text>
</comment>
<proteinExistence type="inferred from homology"/>
<sequence length="394" mass="46484">MNGSILVNGITACKRIFNISISKNIFKFHTQLIFQQKPSKEYQLLPSGMNQAETSSDFQALYPTILKDLMGSFTEDYSEVFGRFDYAIRYNILNRNYRLCFPTINAYEKLIPDGKDTKENRMLAHILDWCMELIATGYLLQEDIENQSEKRWSKPCWYRLDQMGKTAPCDTKMMEMSAYMLLNKYFSKFPYYKRILDMFTETYLLTALGQSQDIFMSRNYEKYRNINALTLNAVYSQNYYKTYFFTCRLSVYLGIYVTSRNYSEYFDIIDNLLERMANIQQVQNDALNCFGSNRNYRETGNDIRKGKVTWLIATAQELVNSYQLQLLKEHYGKQDFTSYKIVCKIYNDLDLLEHYKTYKAQQIAKLHRDIEQISAAPLQRLMYQCVTASSSYIT</sequence>
<dbReference type="Proteomes" id="UP001329430">
    <property type="component" value="Chromosome 1"/>
</dbReference>
<comment type="cofactor">
    <cofactor evidence="1">
        <name>Mg(2+)</name>
        <dbReference type="ChEBI" id="CHEBI:18420"/>
    </cofactor>
</comment>
<evidence type="ECO:0008006" key="9">
    <source>
        <dbReference type="Google" id="ProtNLM"/>
    </source>
</evidence>
<dbReference type="InterPro" id="IPR000092">
    <property type="entry name" value="Polyprenyl_synt"/>
</dbReference>
<dbReference type="CDD" id="cd00867">
    <property type="entry name" value="Trans_IPPS"/>
    <property type="match status" value="1"/>
</dbReference>
<dbReference type="GO" id="GO:0005737">
    <property type="term" value="C:cytoplasm"/>
    <property type="evidence" value="ECO:0007669"/>
    <property type="project" value="TreeGrafter"/>
</dbReference>
<name>A0AAN7VVM2_9COLE</name>
<evidence type="ECO:0000313" key="8">
    <source>
        <dbReference type="Proteomes" id="UP001329430"/>
    </source>
</evidence>
<dbReference type="GO" id="GO:0046872">
    <property type="term" value="F:metal ion binding"/>
    <property type="evidence" value="ECO:0007669"/>
    <property type="project" value="UniProtKB-KW"/>
</dbReference>
<dbReference type="InterPro" id="IPR039702">
    <property type="entry name" value="FPS1-like"/>
</dbReference>
<evidence type="ECO:0000256" key="2">
    <source>
        <dbReference type="ARBA" id="ARBA00022679"/>
    </source>
</evidence>
<evidence type="ECO:0000256" key="5">
    <source>
        <dbReference type="ARBA" id="ARBA00033740"/>
    </source>
</evidence>
<evidence type="ECO:0000256" key="1">
    <source>
        <dbReference type="ARBA" id="ARBA00001946"/>
    </source>
</evidence>
<keyword evidence="4" id="KW-0460">Magnesium</keyword>
<dbReference type="Pfam" id="PF00348">
    <property type="entry name" value="polyprenyl_synt"/>
    <property type="match status" value="1"/>
</dbReference>
<dbReference type="PANTHER" id="PTHR11525:SF0">
    <property type="entry name" value="FARNESYL PYROPHOSPHATE SYNTHASE"/>
    <property type="match status" value="1"/>
</dbReference>
<dbReference type="PANTHER" id="PTHR11525">
    <property type="entry name" value="FARNESYL-PYROPHOSPHATE SYNTHETASE"/>
    <property type="match status" value="1"/>
</dbReference>